<sequence>MTAVHSLATCAAVVSFLCLAGPTYADDPFSGTWAPSCSPRPSKEVDNKLATITFYGGALKFSGYECEIAGWKKERRRYSSDLTCFRKDEAAVKRRIAVRQIQAKLKVVVSDGAYGRTVERCSD</sequence>
<evidence type="ECO:0000313" key="2">
    <source>
        <dbReference type="EMBL" id="GLK68434.1"/>
    </source>
</evidence>
<comment type="caution">
    <text evidence="2">The sequence shown here is derived from an EMBL/GenBank/DDBJ whole genome shotgun (WGS) entry which is preliminary data.</text>
</comment>
<reference evidence="2" key="1">
    <citation type="journal article" date="2014" name="Int. J. Syst. Evol. Microbiol.">
        <title>Complete genome sequence of Corynebacterium casei LMG S-19264T (=DSM 44701T), isolated from a smear-ripened cheese.</title>
        <authorList>
            <consortium name="US DOE Joint Genome Institute (JGI-PGF)"/>
            <person name="Walter F."/>
            <person name="Albersmeier A."/>
            <person name="Kalinowski J."/>
            <person name="Ruckert C."/>
        </authorList>
    </citation>
    <scope>NUCLEOTIDE SEQUENCE</scope>
    <source>
        <strain evidence="2">VKM B-2347</strain>
    </source>
</reference>
<name>A0A9W6J2Z7_9HYPH</name>
<evidence type="ECO:0008006" key="4">
    <source>
        <dbReference type="Google" id="ProtNLM"/>
    </source>
</evidence>
<organism evidence="2 3">
    <name type="scientific">Hansschlegelia plantiphila</name>
    <dbReference type="NCBI Taxonomy" id="374655"/>
    <lineage>
        <taxon>Bacteria</taxon>
        <taxon>Pseudomonadati</taxon>
        <taxon>Pseudomonadota</taxon>
        <taxon>Alphaproteobacteria</taxon>
        <taxon>Hyphomicrobiales</taxon>
        <taxon>Methylopilaceae</taxon>
        <taxon>Hansschlegelia</taxon>
    </lineage>
</organism>
<evidence type="ECO:0000313" key="3">
    <source>
        <dbReference type="Proteomes" id="UP001143372"/>
    </source>
</evidence>
<keyword evidence="1" id="KW-0732">Signal</keyword>
<dbReference type="AlphaFoldDB" id="A0A9W6J2Z7"/>
<protein>
    <recommendedName>
        <fullName evidence="4">DUF3617 family protein</fullName>
    </recommendedName>
</protein>
<keyword evidence="3" id="KW-1185">Reference proteome</keyword>
<evidence type="ECO:0000256" key="1">
    <source>
        <dbReference type="SAM" id="SignalP"/>
    </source>
</evidence>
<feature type="signal peptide" evidence="1">
    <location>
        <begin position="1"/>
        <end position="25"/>
    </location>
</feature>
<feature type="chain" id="PRO_5040733049" description="DUF3617 family protein" evidence="1">
    <location>
        <begin position="26"/>
        <end position="123"/>
    </location>
</feature>
<reference evidence="2" key="2">
    <citation type="submission" date="2023-01" db="EMBL/GenBank/DDBJ databases">
        <authorList>
            <person name="Sun Q."/>
            <person name="Evtushenko L."/>
        </authorList>
    </citation>
    <scope>NUCLEOTIDE SEQUENCE</scope>
    <source>
        <strain evidence="2">VKM B-2347</strain>
    </source>
</reference>
<accession>A0A9W6J2Z7</accession>
<dbReference type="RefSeq" id="WP_271168673.1">
    <property type="nucleotide sequence ID" value="NZ_BSFI01000008.1"/>
</dbReference>
<proteinExistence type="predicted"/>
<gene>
    <name evidence="2" type="ORF">GCM10008179_20720</name>
</gene>
<dbReference type="Proteomes" id="UP001143372">
    <property type="component" value="Unassembled WGS sequence"/>
</dbReference>
<dbReference type="EMBL" id="BSFI01000008">
    <property type="protein sequence ID" value="GLK68434.1"/>
    <property type="molecule type" value="Genomic_DNA"/>
</dbReference>